<reference evidence="1 2" key="1">
    <citation type="submission" date="2020-01" db="EMBL/GenBank/DDBJ databases">
        <authorList>
            <person name="Gupta K D."/>
        </authorList>
    </citation>
    <scope>NUCLEOTIDE SEQUENCE [LARGE SCALE GENOMIC DNA]</scope>
</reference>
<dbReference type="Proteomes" id="UP000467700">
    <property type="component" value="Unassembled WGS sequence"/>
</dbReference>
<protein>
    <submittedName>
        <fullName evidence="1">Uncharacterized protein</fullName>
    </submittedName>
</protein>
<gene>
    <name evidence="1" type="ORF">AAE3_LOCUS11618</name>
</gene>
<organism evidence="1 2">
    <name type="scientific">Cyclocybe aegerita</name>
    <name type="common">Black poplar mushroom</name>
    <name type="synonym">Agrocybe aegerita</name>
    <dbReference type="NCBI Taxonomy" id="1973307"/>
    <lineage>
        <taxon>Eukaryota</taxon>
        <taxon>Fungi</taxon>
        <taxon>Dikarya</taxon>
        <taxon>Basidiomycota</taxon>
        <taxon>Agaricomycotina</taxon>
        <taxon>Agaricomycetes</taxon>
        <taxon>Agaricomycetidae</taxon>
        <taxon>Agaricales</taxon>
        <taxon>Agaricineae</taxon>
        <taxon>Bolbitiaceae</taxon>
        <taxon>Cyclocybe</taxon>
    </lineage>
</organism>
<comment type="caution">
    <text evidence="1">The sequence shown here is derived from an EMBL/GenBank/DDBJ whole genome shotgun (WGS) entry which is preliminary data.</text>
</comment>
<proteinExistence type="predicted"/>
<evidence type="ECO:0000313" key="1">
    <source>
        <dbReference type="EMBL" id="CAA7269357.1"/>
    </source>
</evidence>
<dbReference type="OrthoDB" id="3265433at2759"/>
<evidence type="ECO:0000313" key="2">
    <source>
        <dbReference type="Proteomes" id="UP000467700"/>
    </source>
</evidence>
<dbReference type="AlphaFoldDB" id="A0A8S0WRZ8"/>
<name>A0A8S0WRZ8_CYCAE</name>
<sequence>MAQKVAKQPNMKNLTALATKRQKLTQQIIKFNEDTLKYMGEDAFESLTGALEWIEDFTGLDESDNEVEGLGISSGHGEYHPEDTCLPFPSRVEDTVRLQLSITRLAEKELDLCKAFANDCSQNIWVAVGNKSFHYKNHLQTQAQVAIQSVERNLKHHCRLYSQNLHNMELLGLARSQDSVYRRLTNEDLKASPSLVLPNIPGQPCQL</sequence>
<dbReference type="EMBL" id="CACVBS010000078">
    <property type="protein sequence ID" value="CAA7269357.1"/>
    <property type="molecule type" value="Genomic_DNA"/>
</dbReference>
<keyword evidence="2" id="KW-1185">Reference proteome</keyword>
<accession>A0A8S0WRZ8</accession>